<dbReference type="AlphaFoldDB" id="A0AAN6XV62"/>
<protein>
    <submittedName>
        <fullName evidence="1">Uncharacterized protein</fullName>
    </submittedName>
</protein>
<dbReference type="Proteomes" id="UP001301769">
    <property type="component" value="Unassembled WGS sequence"/>
</dbReference>
<evidence type="ECO:0000313" key="1">
    <source>
        <dbReference type="EMBL" id="KAK4207513.1"/>
    </source>
</evidence>
<proteinExistence type="predicted"/>
<name>A0AAN6XV62_9PEZI</name>
<reference evidence="1" key="2">
    <citation type="submission" date="2023-05" db="EMBL/GenBank/DDBJ databases">
        <authorList>
            <consortium name="Lawrence Berkeley National Laboratory"/>
            <person name="Steindorff A."/>
            <person name="Hensen N."/>
            <person name="Bonometti L."/>
            <person name="Westerberg I."/>
            <person name="Brannstrom I.O."/>
            <person name="Guillou S."/>
            <person name="Cros-Aarteil S."/>
            <person name="Calhoun S."/>
            <person name="Haridas S."/>
            <person name="Kuo A."/>
            <person name="Mondo S."/>
            <person name="Pangilinan J."/>
            <person name="Riley R."/>
            <person name="Labutti K."/>
            <person name="Andreopoulos B."/>
            <person name="Lipzen A."/>
            <person name="Chen C."/>
            <person name="Yanf M."/>
            <person name="Daum C."/>
            <person name="Ng V."/>
            <person name="Clum A."/>
            <person name="Ohm R."/>
            <person name="Martin F."/>
            <person name="Silar P."/>
            <person name="Natvig D."/>
            <person name="Lalanne C."/>
            <person name="Gautier V."/>
            <person name="Ament-Velasquez S.L."/>
            <person name="Kruys A."/>
            <person name="Hutchinson M.I."/>
            <person name="Powell A.J."/>
            <person name="Barry K."/>
            <person name="Miller A.N."/>
            <person name="Grigoriev I.V."/>
            <person name="Debuchy R."/>
            <person name="Gladieux P."/>
            <person name="Thoren M.H."/>
            <person name="Johannesson H."/>
        </authorList>
    </citation>
    <scope>NUCLEOTIDE SEQUENCE</scope>
    <source>
        <strain evidence="1">PSN293</strain>
    </source>
</reference>
<comment type="caution">
    <text evidence="1">The sequence shown here is derived from an EMBL/GenBank/DDBJ whole genome shotgun (WGS) entry which is preliminary data.</text>
</comment>
<keyword evidence="2" id="KW-1185">Reference proteome</keyword>
<sequence>MPGPLLRRGNNCTTVAYSTIRKCSATGTTVTSSVTATATAYQRPEPCGCTESGCHVGGPPAGAGSGSVQKRGDIARAPRRVTEPQPLWLTPLSPENYNDDAGLFMRGETAVAYSHETTVYYKSNTLTTSYVVRWGDQRDQHSMEGLWGCVAVVIVSDKGCLMLHMVEDPIFTNWNAETGEHEEPDPGILNAQLLELRYHSSAVSEEEHWGRILNFRSQHPQYQALQGLNRQGQDLAQMGDLFNNGAKPEVRPHAHDRKFSQSLTSSRLLLWCRRRKADIPHRKPRGWS</sequence>
<dbReference type="EMBL" id="MU858290">
    <property type="protein sequence ID" value="KAK4207513.1"/>
    <property type="molecule type" value="Genomic_DNA"/>
</dbReference>
<evidence type="ECO:0000313" key="2">
    <source>
        <dbReference type="Proteomes" id="UP001301769"/>
    </source>
</evidence>
<organism evidence="1 2">
    <name type="scientific">Rhypophila decipiens</name>
    <dbReference type="NCBI Taxonomy" id="261697"/>
    <lineage>
        <taxon>Eukaryota</taxon>
        <taxon>Fungi</taxon>
        <taxon>Dikarya</taxon>
        <taxon>Ascomycota</taxon>
        <taxon>Pezizomycotina</taxon>
        <taxon>Sordariomycetes</taxon>
        <taxon>Sordariomycetidae</taxon>
        <taxon>Sordariales</taxon>
        <taxon>Naviculisporaceae</taxon>
        <taxon>Rhypophila</taxon>
    </lineage>
</organism>
<gene>
    <name evidence="1" type="ORF">QBC37DRAFT_298579</name>
</gene>
<accession>A0AAN6XV62</accession>
<reference evidence="1" key="1">
    <citation type="journal article" date="2023" name="Mol. Phylogenet. Evol.">
        <title>Genome-scale phylogeny and comparative genomics of the fungal order Sordariales.</title>
        <authorList>
            <person name="Hensen N."/>
            <person name="Bonometti L."/>
            <person name="Westerberg I."/>
            <person name="Brannstrom I.O."/>
            <person name="Guillou S."/>
            <person name="Cros-Aarteil S."/>
            <person name="Calhoun S."/>
            <person name="Haridas S."/>
            <person name="Kuo A."/>
            <person name="Mondo S."/>
            <person name="Pangilinan J."/>
            <person name="Riley R."/>
            <person name="LaButti K."/>
            <person name="Andreopoulos B."/>
            <person name="Lipzen A."/>
            <person name="Chen C."/>
            <person name="Yan M."/>
            <person name="Daum C."/>
            <person name="Ng V."/>
            <person name="Clum A."/>
            <person name="Steindorff A."/>
            <person name="Ohm R.A."/>
            <person name="Martin F."/>
            <person name="Silar P."/>
            <person name="Natvig D.O."/>
            <person name="Lalanne C."/>
            <person name="Gautier V."/>
            <person name="Ament-Velasquez S.L."/>
            <person name="Kruys A."/>
            <person name="Hutchinson M.I."/>
            <person name="Powell A.J."/>
            <person name="Barry K."/>
            <person name="Miller A.N."/>
            <person name="Grigoriev I.V."/>
            <person name="Debuchy R."/>
            <person name="Gladieux P."/>
            <person name="Hiltunen Thoren M."/>
            <person name="Johannesson H."/>
        </authorList>
    </citation>
    <scope>NUCLEOTIDE SEQUENCE</scope>
    <source>
        <strain evidence="1">PSN293</strain>
    </source>
</reference>